<dbReference type="PROSITE" id="PS01124">
    <property type="entry name" value="HTH_ARAC_FAMILY_2"/>
    <property type="match status" value="1"/>
</dbReference>
<dbReference type="Gene3D" id="3.20.20.70">
    <property type="entry name" value="Aldolase class I"/>
    <property type="match status" value="1"/>
</dbReference>
<dbReference type="Proteomes" id="UP001055091">
    <property type="component" value="Unassembled WGS sequence"/>
</dbReference>
<gene>
    <name evidence="4" type="ORF">CE91St55_16650</name>
</gene>
<dbReference type="InterPro" id="IPR015813">
    <property type="entry name" value="Pyrv/PenolPyrv_kinase-like_dom"/>
</dbReference>
<evidence type="ECO:0000256" key="1">
    <source>
        <dbReference type="ARBA" id="ARBA00023015"/>
    </source>
</evidence>
<dbReference type="InterPro" id="IPR009215">
    <property type="entry name" value="TIM-br_IGPS-like"/>
</dbReference>
<dbReference type="GO" id="GO:0003824">
    <property type="term" value="F:catalytic activity"/>
    <property type="evidence" value="ECO:0007669"/>
    <property type="project" value="InterPro"/>
</dbReference>
<sequence length="408" mass="45653">MIPRNEILKRLRAQINVNGHIIGTVAGSGMTARYSAMGGADLLLALSAGKFRIMGRSSFSSYLCYGDSNTIVMDMGCNELLPIIRDTPVLFGLFASDPMIHLYDYLQKIRENGFSGVVNYPTLSLIDGIFGEALSEEGNTYEKEVEAIKLAHFLDLFTIAFVVNAEQARAMTLAGADVICAHLGLTKGGFLGAKKYISINDARKISDEIFNASDEIRSDVIKMIYAGPANTPIDMQYLYQNTKCQGYIGGSTFDRIPTERAILNTTKAFKSYGSFDEKDPMSKLLNGNWNPGDYVEFVKKYIEEHYMKEIQLRDLAVVAHVSGSYLSVKFKKEVGCSFTEYLVRFRMNKAKELFEQKKMSCKEVAAMVGYEDYAQFSRMFKKYTGIPPVEYAGKCRNDGNTVEDKREV</sequence>
<proteinExistence type="predicted"/>
<dbReference type="PANTHER" id="PTHR31862:SF1">
    <property type="entry name" value="UPF0261 DOMAIN PROTEIN (AFU_ORTHOLOGUE AFUA_1G10120)"/>
    <property type="match status" value="1"/>
</dbReference>
<evidence type="ECO:0000256" key="2">
    <source>
        <dbReference type="ARBA" id="ARBA00023163"/>
    </source>
</evidence>
<dbReference type="InterPro" id="IPR018060">
    <property type="entry name" value="HTH_AraC"/>
</dbReference>
<dbReference type="RefSeq" id="WP_195521321.1">
    <property type="nucleotide sequence ID" value="NZ_BQNJ01000001.1"/>
</dbReference>
<dbReference type="Pfam" id="PF09370">
    <property type="entry name" value="PEP_hydrolase"/>
    <property type="match status" value="1"/>
</dbReference>
<dbReference type="InterPro" id="IPR009057">
    <property type="entry name" value="Homeodomain-like_sf"/>
</dbReference>
<dbReference type="SMART" id="SM00342">
    <property type="entry name" value="HTH_ARAC"/>
    <property type="match status" value="1"/>
</dbReference>
<dbReference type="PANTHER" id="PTHR31862">
    <property type="entry name" value="UPF0261 DOMAIN PROTEIN (AFU_ORTHOLOGUE AFUA_1G10120)"/>
    <property type="match status" value="1"/>
</dbReference>
<name>A0AA37JEK3_9FIRM</name>
<organism evidence="4 5">
    <name type="scientific">Hungatella hathewayi</name>
    <dbReference type="NCBI Taxonomy" id="154046"/>
    <lineage>
        <taxon>Bacteria</taxon>
        <taxon>Bacillati</taxon>
        <taxon>Bacillota</taxon>
        <taxon>Clostridia</taxon>
        <taxon>Lachnospirales</taxon>
        <taxon>Lachnospiraceae</taxon>
        <taxon>Hungatella</taxon>
    </lineage>
</organism>
<protein>
    <submittedName>
        <fullName evidence="4">AraC family transcriptional regulator</fullName>
    </submittedName>
</protein>
<accession>A0AA37JEK3</accession>
<dbReference type="EMBL" id="BQNJ01000001">
    <property type="protein sequence ID" value="GKG99683.1"/>
    <property type="molecule type" value="Genomic_DNA"/>
</dbReference>
<evidence type="ECO:0000313" key="5">
    <source>
        <dbReference type="Proteomes" id="UP001055091"/>
    </source>
</evidence>
<dbReference type="Gene3D" id="1.10.10.60">
    <property type="entry name" value="Homeodomain-like"/>
    <property type="match status" value="2"/>
</dbReference>
<comment type="caution">
    <text evidence="4">The sequence shown here is derived from an EMBL/GenBank/DDBJ whole genome shotgun (WGS) entry which is preliminary data.</text>
</comment>
<dbReference type="SUPFAM" id="SSF51621">
    <property type="entry name" value="Phosphoenolpyruvate/pyruvate domain"/>
    <property type="match status" value="1"/>
</dbReference>
<dbReference type="Pfam" id="PF12833">
    <property type="entry name" value="HTH_18"/>
    <property type="match status" value="1"/>
</dbReference>
<feature type="domain" description="HTH araC/xylS-type" evidence="3">
    <location>
        <begin position="296"/>
        <end position="394"/>
    </location>
</feature>
<dbReference type="GO" id="GO:0043565">
    <property type="term" value="F:sequence-specific DNA binding"/>
    <property type="evidence" value="ECO:0007669"/>
    <property type="project" value="InterPro"/>
</dbReference>
<dbReference type="AlphaFoldDB" id="A0AA37JEK3"/>
<keyword evidence="2" id="KW-0804">Transcription</keyword>
<dbReference type="InterPro" id="IPR013785">
    <property type="entry name" value="Aldolase_TIM"/>
</dbReference>
<evidence type="ECO:0000259" key="3">
    <source>
        <dbReference type="PROSITE" id="PS01124"/>
    </source>
</evidence>
<dbReference type="SUPFAM" id="SSF46689">
    <property type="entry name" value="Homeodomain-like"/>
    <property type="match status" value="2"/>
</dbReference>
<dbReference type="GO" id="GO:0003700">
    <property type="term" value="F:DNA-binding transcription factor activity"/>
    <property type="evidence" value="ECO:0007669"/>
    <property type="project" value="InterPro"/>
</dbReference>
<dbReference type="GeneID" id="93151445"/>
<dbReference type="InterPro" id="IPR051353">
    <property type="entry name" value="Tobamovirus_resist_UPF0261"/>
</dbReference>
<reference evidence="4" key="1">
    <citation type="submission" date="2022-01" db="EMBL/GenBank/DDBJ databases">
        <title>Novel bile acid biosynthetic pathways are enriched in the microbiome of centenarians.</title>
        <authorList>
            <person name="Sato Y."/>
            <person name="Atarashi K."/>
            <person name="Plichta R.D."/>
            <person name="Arai Y."/>
            <person name="Sasajima S."/>
            <person name="Kearney M.S."/>
            <person name="Suda W."/>
            <person name="Takeshita K."/>
            <person name="Sasaki T."/>
            <person name="Okamoto S."/>
            <person name="Skelly N.A."/>
            <person name="Okamura Y."/>
            <person name="Vlamakis H."/>
            <person name="Li Y."/>
            <person name="Tanoue T."/>
            <person name="Takei H."/>
            <person name="Nittono H."/>
            <person name="Narushima S."/>
            <person name="Irie J."/>
            <person name="Itoh H."/>
            <person name="Moriya K."/>
            <person name="Sugiura Y."/>
            <person name="Suematsu M."/>
            <person name="Moritoki N."/>
            <person name="Shibata S."/>
            <person name="Littman R.D."/>
            <person name="Fischbach A.M."/>
            <person name="Uwamino Y."/>
            <person name="Inoue T."/>
            <person name="Honda A."/>
            <person name="Hattori M."/>
            <person name="Murai T."/>
            <person name="Xavier J.R."/>
            <person name="Hirose N."/>
            <person name="Honda K."/>
        </authorList>
    </citation>
    <scope>NUCLEOTIDE SEQUENCE</scope>
    <source>
        <strain evidence="4">CE91-St55</strain>
    </source>
</reference>
<keyword evidence="1" id="KW-0805">Transcription regulation</keyword>
<evidence type="ECO:0000313" key="4">
    <source>
        <dbReference type="EMBL" id="GKG99683.1"/>
    </source>
</evidence>